<organism evidence="1 2">
    <name type="scientific">Pleurotus eryngii</name>
    <name type="common">Boletus of the steppes</name>
    <dbReference type="NCBI Taxonomy" id="5323"/>
    <lineage>
        <taxon>Eukaryota</taxon>
        <taxon>Fungi</taxon>
        <taxon>Dikarya</taxon>
        <taxon>Basidiomycota</taxon>
        <taxon>Agaricomycotina</taxon>
        <taxon>Agaricomycetes</taxon>
        <taxon>Agaricomycetidae</taxon>
        <taxon>Agaricales</taxon>
        <taxon>Pleurotineae</taxon>
        <taxon>Pleurotaceae</taxon>
        <taxon>Pleurotus</taxon>
    </lineage>
</organism>
<comment type="caution">
    <text evidence="1">The sequence shown here is derived from an EMBL/GenBank/DDBJ whole genome shotgun (WGS) entry which is preliminary data.</text>
</comment>
<name>A0A9P5ZSI5_PLEER</name>
<reference evidence="1" key="1">
    <citation type="submission" date="2020-11" db="EMBL/GenBank/DDBJ databases">
        <authorList>
            <consortium name="DOE Joint Genome Institute"/>
            <person name="Ahrendt S."/>
            <person name="Riley R."/>
            <person name="Andreopoulos W."/>
            <person name="Labutti K."/>
            <person name="Pangilinan J."/>
            <person name="Ruiz-Duenas F.J."/>
            <person name="Barrasa J.M."/>
            <person name="Sanchez-Garcia M."/>
            <person name="Camarero S."/>
            <person name="Miyauchi S."/>
            <person name="Serrano A."/>
            <person name="Linde D."/>
            <person name="Babiker R."/>
            <person name="Drula E."/>
            <person name="Ayuso-Fernandez I."/>
            <person name="Pacheco R."/>
            <person name="Padilla G."/>
            <person name="Ferreira P."/>
            <person name="Barriuso J."/>
            <person name="Kellner H."/>
            <person name="Castanera R."/>
            <person name="Alfaro M."/>
            <person name="Ramirez L."/>
            <person name="Pisabarro A.G."/>
            <person name="Kuo A."/>
            <person name="Tritt A."/>
            <person name="Lipzen A."/>
            <person name="He G."/>
            <person name="Yan M."/>
            <person name="Ng V."/>
            <person name="Cullen D."/>
            <person name="Martin F."/>
            <person name="Rosso M.-N."/>
            <person name="Henrissat B."/>
            <person name="Hibbett D."/>
            <person name="Martinez A.T."/>
            <person name="Grigoriev I.V."/>
        </authorList>
    </citation>
    <scope>NUCLEOTIDE SEQUENCE</scope>
    <source>
        <strain evidence="1">ATCC 90797</strain>
    </source>
</reference>
<gene>
    <name evidence="1" type="ORF">BDN71DRAFT_1509029</name>
</gene>
<keyword evidence="2" id="KW-1185">Reference proteome</keyword>
<proteinExistence type="predicted"/>
<sequence>MTSLLELWIEKAAVASGTPVRGESGFDLERGSWTTEHLWMTQAAIQEVSGLDIQQLFLPLPKRMESMMRWGFRRTLKLREDHKASLMLQRSFELFEKYMEMMDGDEEDVAF</sequence>
<dbReference type="EMBL" id="MU154593">
    <property type="protein sequence ID" value="KAF9492920.1"/>
    <property type="molecule type" value="Genomic_DNA"/>
</dbReference>
<evidence type="ECO:0000313" key="2">
    <source>
        <dbReference type="Proteomes" id="UP000807025"/>
    </source>
</evidence>
<evidence type="ECO:0000313" key="1">
    <source>
        <dbReference type="EMBL" id="KAF9492920.1"/>
    </source>
</evidence>
<dbReference type="Proteomes" id="UP000807025">
    <property type="component" value="Unassembled WGS sequence"/>
</dbReference>
<protein>
    <submittedName>
        <fullName evidence="1">Uncharacterized protein</fullName>
    </submittedName>
</protein>
<dbReference type="OrthoDB" id="3106461at2759"/>
<dbReference type="AlphaFoldDB" id="A0A9P5ZSI5"/>
<accession>A0A9P5ZSI5</accession>